<dbReference type="AlphaFoldDB" id="A0A815D7R8"/>
<dbReference type="EMBL" id="CAJOBC010034233">
    <property type="protein sequence ID" value="CAF4105705.1"/>
    <property type="molecule type" value="Genomic_DNA"/>
</dbReference>
<sequence length="298" mass="34332">MELTPMERQVAEHLVDTITSLSNCGKVHYEDETILDLGEMSDEYDSENEEIDEDEPTGVEISEEVGDLILLSLLFLLRRNYNQFASKLREKPSYFLWCVTLIIKLIGWSKEEYVLRTNHLKSDTDGYLNDNDIPVRTKSRPEMLRGTPHRHLSQHAPDDIMNEMNKYIESITIPRYGGQTINNNLLLRGPSALEFTGADGIFLPNIEDNTKITHGEVAHIHSNDGSFHMILHPNDTKLLIGKQWGELFPLAGLNFMGFRLPDTYTLIYAPQNEIDVKIWKKILNACIKYNQEYKKQLH</sequence>
<gene>
    <name evidence="2" type="ORF">GPM918_LOCUS28198</name>
    <name evidence="3" type="ORF">SRO942_LOCUS28669</name>
</gene>
<accession>A0A815D7R8</accession>
<proteinExistence type="predicted"/>
<dbReference type="Pfam" id="PF17648">
    <property type="entry name" value="Luciferase"/>
    <property type="match status" value="1"/>
</dbReference>
<evidence type="ECO:0000259" key="1">
    <source>
        <dbReference type="Pfam" id="PF17648"/>
    </source>
</evidence>
<dbReference type="OrthoDB" id="9987011at2759"/>
<reference evidence="2" key="1">
    <citation type="submission" date="2021-02" db="EMBL/GenBank/DDBJ databases">
        <authorList>
            <person name="Nowell W R."/>
        </authorList>
    </citation>
    <scope>NUCLEOTIDE SEQUENCE</scope>
</reference>
<evidence type="ECO:0000313" key="4">
    <source>
        <dbReference type="Proteomes" id="UP000663829"/>
    </source>
</evidence>
<organism evidence="2 4">
    <name type="scientific">Didymodactylos carnosus</name>
    <dbReference type="NCBI Taxonomy" id="1234261"/>
    <lineage>
        <taxon>Eukaryota</taxon>
        <taxon>Metazoa</taxon>
        <taxon>Spiralia</taxon>
        <taxon>Gnathifera</taxon>
        <taxon>Rotifera</taxon>
        <taxon>Eurotatoria</taxon>
        <taxon>Bdelloidea</taxon>
        <taxon>Philodinida</taxon>
        <taxon>Philodinidae</taxon>
        <taxon>Didymodactylos</taxon>
    </lineage>
</organism>
<dbReference type="PANTHER" id="PTHR38695:SF1">
    <property type="entry name" value="AMINO ACID PERMEASE_ SLC12A DOMAIN-CONTAINING PROTEIN"/>
    <property type="match status" value="1"/>
</dbReference>
<protein>
    <recommendedName>
        <fullName evidence="1">Luciferase domain-containing protein</fullName>
    </recommendedName>
</protein>
<name>A0A815D7R8_9BILA</name>
<dbReference type="PANTHER" id="PTHR38695">
    <property type="entry name" value="AMINO ACID PERMEASE_ SLC12A DOMAIN-CONTAINING PROTEIN"/>
    <property type="match status" value="1"/>
</dbReference>
<dbReference type="InterPro" id="IPR040841">
    <property type="entry name" value="Luciferase_dom"/>
</dbReference>
<dbReference type="EMBL" id="CAJNOQ010012193">
    <property type="protein sequence ID" value="CAF1294310.1"/>
    <property type="molecule type" value="Genomic_DNA"/>
</dbReference>
<dbReference type="InterPro" id="IPR048273">
    <property type="entry name" value="Luciferase"/>
</dbReference>
<comment type="caution">
    <text evidence="2">The sequence shown here is derived from an EMBL/GenBank/DDBJ whole genome shotgun (WGS) entry which is preliminary data.</text>
</comment>
<feature type="domain" description="Luciferase" evidence="1">
    <location>
        <begin position="215"/>
        <end position="285"/>
    </location>
</feature>
<evidence type="ECO:0000313" key="3">
    <source>
        <dbReference type="EMBL" id="CAF4105705.1"/>
    </source>
</evidence>
<dbReference type="Proteomes" id="UP000681722">
    <property type="component" value="Unassembled WGS sequence"/>
</dbReference>
<evidence type="ECO:0000313" key="2">
    <source>
        <dbReference type="EMBL" id="CAF1294310.1"/>
    </source>
</evidence>
<keyword evidence="4" id="KW-1185">Reference proteome</keyword>
<dbReference type="Proteomes" id="UP000663829">
    <property type="component" value="Unassembled WGS sequence"/>
</dbReference>